<protein>
    <submittedName>
        <fullName evidence="1">Uncharacterized protein</fullName>
    </submittedName>
</protein>
<dbReference type="OrthoDB" id="5510981at2"/>
<evidence type="ECO:0000313" key="2">
    <source>
        <dbReference type="Proteomes" id="UP000184600"/>
    </source>
</evidence>
<dbReference type="AlphaFoldDB" id="A0A1M7YXI1"/>
<gene>
    <name evidence="1" type="ORF">VQ7734_03146</name>
</gene>
<dbReference type="Proteomes" id="UP000184600">
    <property type="component" value="Unassembled WGS sequence"/>
</dbReference>
<sequence length="156" mass="17782">MGFFDKVKAIKNMVTGGAAKVYLECPHITYDEPFTVKVKVETLDAPVKISNAYLHLRGCEEVRVPDIDVAYERDGELETRREIVTESTDTVNLEIVFANAQELEAENVYEWEVEVEMPSDAPRIYRGRFCEHTYEVMAGLDCFGNDPDSGWIDLHD</sequence>
<keyword evidence="2" id="KW-1185">Reference proteome</keyword>
<dbReference type="EMBL" id="FRFG01000037">
    <property type="protein sequence ID" value="SHO57377.1"/>
    <property type="molecule type" value="Genomic_DNA"/>
</dbReference>
<evidence type="ECO:0000313" key="1">
    <source>
        <dbReference type="EMBL" id="SHO57377.1"/>
    </source>
</evidence>
<dbReference type="InterPro" id="IPR014752">
    <property type="entry name" value="Arrestin-like_C"/>
</dbReference>
<accession>A0A1M7YXI1</accession>
<organism evidence="1 2">
    <name type="scientific">Vibrio quintilis</name>
    <dbReference type="NCBI Taxonomy" id="1117707"/>
    <lineage>
        <taxon>Bacteria</taxon>
        <taxon>Pseudomonadati</taxon>
        <taxon>Pseudomonadota</taxon>
        <taxon>Gammaproteobacteria</taxon>
        <taxon>Vibrionales</taxon>
        <taxon>Vibrionaceae</taxon>
        <taxon>Vibrio</taxon>
    </lineage>
</organism>
<name>A0A1M7YXI1_9VIBR</name>
<dbReference type="RefSeq" id="WP_073584233.1">
    <property type="nucleotide sequence ID" value="NZ_AP024898.1"/>
</dbReference>
<reference evidence="2" key="1">
    <citation type="submission" date="2016-12" db="EMBL/GenBank/DDBJ databases">
        <authorList>
            <person name="Rodrigo-Torres L."/>
            <person name="Arahal R.D."/>
            <person name="Lucena T."/>
        </authorList>
    </citation>
    <scope>NUCLEOTIDE SEQUENCE [LARGE SCALE GENOMIC DNA]</scope>
</reference>
<proteinExistence type="predicted"/>
<dbReference type="Gene3D" id="2.60.40.640">
    <property type="match status" value="1"/>
</dbReference>